<protein>
    <recommendedName>
        <fullName evidence="1">MATH domain-containing protein</fullName>
    </recommendedName>
</protein>
<proteinExistence type="predicted"/>
<dbReference type="AlphaFoldDB" id="A0A8T0EJ26"/>
<dbReference type="SUPFAM" id="SSF49599">
    <property type="entry name" value="TRAF domain-like"/>
    <property type="match status" value="1"/>
</dbReference>
<organism evidence="2 3">
    <name type="scientific">Argiope bruennichi</name>
    <name type="common">Wasp spider</name>
    <name type="synonym">Aranea bruennichi</name>
    <dbReference type="NCBI Taxonomy" id="94029"/>
    <lineage>
        <taxon>Eukaryota</taxon>
        <taxon>Metazoa</taxon>
        <taxon>Ecdysozoa</taxon>
        <taxon>Arthropoda</taxon>
        <taxon>Chelicerata</taxon>
        <taxon>Arachnida</taxon>
        <taxon>Araneae</taxon>
        <taxon>Araneomorphae</taxon>
        <taxon>Entelegynae</taxon>
        <taxon>Araneoidea</taxon>
        <taxon>Araneidae</taxon>
        <taxon>Argiope</taxon>
    </lineage>
</organism>
<comment type="caution">
    <text evidence="2">The sequence shown here is derived from an EMBL/GenBank/DDBJ whole genome shotgun (WGS) entry which is preliminary data.</text>
</comment>
<dbReference type="EMBL" id="JABXBU010002228">
    <property type="protein sequence ID" value="KAF8771634.1"/>
    <property type="molecule type" value="Genomic_DNA"/>
</dbReference>
<evidence type="ECO:0000313" key="2">
    <source>
        <dbReference type="EMBL" id="KAF8771634.1"/>
    </source>
</evidence>
<evidence type="ECO:0000259" key="1">
    <source>
        <dbReference type="Pfam" id="PF22486"/>
    </source>
</evidence>
<evidence type="ECO:0000313" key="3">
    <source>
        <dbReference type="Proteomes" id="UP000807504"/>
    </source>
</evidence>
<dbReference type="InterPro" id="IPR002083">
    <property type="entry name" value="MATH/TRAF_dom"/>
</dbReference>
<accession>A0A8T0EJ26</accession>
<gene>
    <name evidence="2" type="ORF">HNY73_019018</name>
</gene>
<dbReference type="InterPro" id="IPR008974">
    <property type="entry name" value="TRAF-like"/>
</dbReference>
<name>A0A8T0EJ26_ARGBR</name>
<keyword evidence="3" id="KW-1185">Reference proteome</keyword>
<reference evidence="2" key="1">
    <citation type="journal article" date="2020" name="bioRxiv">
        <title>Chromosome-level reference genome of the European wasp spider Argiope bruennichi: a resource for studies on range expansion and evolutionary adaptation.</title>
        <authorList>
            <person name="Sheffer M.M."/>
            <person name="Hoppe A."/>
            <person name="Krehenwinkel H."/>
            <person name="Uhl G."/>
            <person name="Kuss A.W."/>
            <person name="Jensen L."/>
            <person name="Jensen C."/>
            <person name="Gillespie R.G."/>
            <person name="Hoff K.J."/>
            <person name="Prost S."/>
        </authorList>
    </citation>
    <scope>NUCLEOTIDE SEQUENCE</scope>
</reference>
<dbReference type="Gene3D" id="2.60.210.10">
    <property type="entry name" value="Apoptosis, Tumor Necrosis Factor Receptor Associated Protein 2, Chain A"/>
    <property type="match status" value="1"/>
</dbReference>
<sequence length="97" mass="11337">MDNTRWCLQLWPKNHPNGIHIEFYLVREADKNEPGPIRVAFELSFLDSYGIQLVKKVKEASFQKGDTKGFAEFLEQTEVKNPRTEYLPEKNQLLVGR</sequence>
<dbReference type="Pfam" id="PF22486">
    <property type="entry name" value="MATH_2"/>
    <property type="match status" value="1"/>
</dbReference>
<reference evidence="2" key="2">
    <citation type="submission" date="2020-06" db="EMBL/GenBank/DDBJ databases">
        <authorList>
            <person name="Sheffer M."/>
        </authorList>
    </citation>
    <scope>NUCLEOTIDE SEQUENCE</scope>
</reference>
<dbReference type="Proteomes" id="UP000807504">
    <property type="component" value="Unassembled WGS sequence"/>
</dbReference>
<feature type="domain" description="MATH" evidence="1">
    <location>
        <begin position="3"/>
        <end position="89"/>
    </location>
</feature>